<sequence>MEICPTNSQECLHPSGTSPVLAFSGLSSKKKSLVSSSSFIAVLHSFPLKFVTLNFPIRGDMAAAHVVYKGPSILKEILIGISLGITAGGLWKMHHWNVQRRNKEFYDLLEKGEISVVVEDE</sequence>
<keyword evidence="5" id="KW-0999">Mitochondrion inner membrane</keyword>
<keyword evidence="10" id="KW-1185">Reference proteome</keyword>
<keyword evidence="6" id="KW-1133">Transmembrane helix</keyword>
<comment type="function">
    <text evidence="1">This protein is one of the nuclear-coded polypeptide chains of cytochrome c oxidase, the terminal oxidase in mitochondrial electron transport.</text>
</comment>
<organism evidence="9 10">
    <name type="scientific">Fraxinus pennsylvanica</name>
    <dbReference type="NCBI Taxonomy" id="56036"/>
    <lineage>
        <taxon>Eukaryota</taxon>
        <taxon>Viridiplantae</taxon>
        <taxon>Streptophyta</taxon>
        <taxon>Embryophyta</taxon>
        <taxon>Tracheophyta</taxon>
        <taxon>Spermatophyta</taxon>
        <taxon>Magnoliopsida</taxon>
        <taxon>eudicotyledons</taxon>
        <taxon>Gunneridae</taxon>
        <taxon>Pentapetalae</taxon>
        <taxon>asterids</taxon>
        <taxon>lamiids</taxon>
        <taxon>Lamiales</taxon>
        <taxon>Oleaceae</taxon>
        <taxon>Oleeae</taxon>
        <taxon>Fraxinus</taxon>
    </lineage>
</organism>
<evidence type="ECO:0000256" key="1">
    <source>
        <dbReference type="ARBA" id="ARBA00002480"/>
    </source>
</evidence>
<evidence type="ECO:0000256" key="3">
    <source>
        <dbReference type="ARBA" id="ARBA00009591"/>
    </source>
</evidence>
<evidence type="ECO:0000313" key="9">
    <source>
        <dbReference type="EMBL" id="CAI9777321.1"/>
    </source>
</evidence>
<comment type="similarity">
    <text evidence="3">Belongs to the cytochrome c oxidase subunit 5C family.</text>
</comment>
<proteinExistence type="inferred from homology"/>
<dbReference type="GO" id="GO:0005743">
    <property type="term" value="C:mitochondrial inner membrane"/>
    <property type="evidence" value="ECO:0007669"/>
    <property type="project" value="UniProtKB-SubCell"/>
</dbReference>
<dbReference type="PANTHER" id="PTHR34372">
    <property type="entry name" value="CYTOCHROME C OXIDASE SUBUNIT 5C-2-RELATED"/>
    <property type="match status" value="1"/>
</dbReference>
<keyword evidence="4" id="KW-0812">Transmembrane</keyword>
<evidence type="ECO:0000256" key="6">
    <source>
        <dbReference type="ARBA" id="ARBA00022989"/>
    </source>
</evidence>
<evidence type="ECO:0000256" key="8">
    <source>
        <dbReference type="ARBA" id="ARBA00023136"/>
    </source>
</evidence>
<evidence type="ECO:0000256" key="2">
    <source>
        <dbReference type="ARBA" id="ARBA00004273"/>
    </source>
</evidence>
<dbReference type="InterPro" id="IPR008432">
    <property type="entry name" value="COX5C"/>
</dbReference>
<dbReference type="EMBL" id="OU503050">
    <property type="protein sequence ID" value="CAI9777321.1"/>
    <property type="molecule type" value="Genomic_DNA"/>
</dbReference>
<accession>A0AAD1ZZL4</accession>
<evidence type="ECO:0000256" key="4">
    <source>
        <dbReference type="ARBA" id="ARBA00022692"/>
    </source>
</evidence>
<evidence type="ECO:0008006" key="11">
    <source>
        <dbReference type="Google" id="ProtNLM"/>
    </source>
</evidence>
<evidence type="ECO:0000313" key="10">
    <source>
        <dbReference type="Proteomes" id="UP000834106"/>
    </source>
</evidence>
<evidence type="ECO:0000256" key="5">
    <source>
        <dbReference type="ARBA" id="ARBA00022792"/>
    </source>
</evidence>
<dbReference type="Proteomes" id="UP000834106">
    <property type="component" value="Chromosome 15"/>
</dbReference>
<gene>
    <name evidence="9" type="ORF">FPE_LOCUS24751</name>
</gene>
<protein>
    <recommendedName>
        <fullName evidence="11">Cytochrome c oxidase subunit 5C</fullName>
    </recommendedName>
</protein>
<comment type="subcellular location">
    <subcellularLocation>
        <location evidence="2">Mitochondrion inner membrane</location>
    </subcellularLocation>
</comment>
<keyword evidence="8" id="KW-0472">Membrane</keyword>
<evidence type="ECO:0000256" key="7">
    <source>
        <dbReference type="ARBA" id="ARBA00023128"/>
    </source>
</evidence>
<keyword evidence="7" id="KW-0496">Mitochondrion</keyword>
<reference evidence="9" key="1">
    <citation type="submission" date="2023-05" db="EMBL/GenBank/DDBJ databases">
        <authorList>
            <person name="Huff M."/>
        </authorList>
    </citation>
    <scope>NUCLEOTIDE SEQUENCE</scope>
</reference>
<name>A0AAD1ZZL4_9LAMI</name>
<dbReference type="PANTHER" id="PTHR34372:SF3">
    <property type="entry name" value="CYTOCHROME C OXIDASE SUBUNIT 5C-4-RELATED"/>
    <property type="match status" value="1"/>
</dbReference>
<dbReference type="AlphaFoldDB" id="A0AAD1ZZL4"/>